<evidence type="ECO:0000256" key="4">
    <source>
        <dbReference type="ARBA" id="ARBA00022692"/>
    </source>
</evidence>
<dbReference type="GeneID" id="25152244"/>
<dbReference type="Proteomes" id="UP000029980">
    <property type="component" value="Chromosome"/>
</dbReference>
<evidence type="ECO:0000256" key="6">
    <source>
        <dbReference type="ARBA" id="ARBA00023136"/>
    </source>
</evidence>
<dbReference type="Pfam" id="PF03706">
    <property type="entry name" value="LPG_synthase_TM"/>
    <property type="match status" value="1"/>
</dbReference>
<dbReference type="GO" id="GO:0005886">
    <property type="term" value="C:plasma membrane"/>
    <property type="evidence" value="ECO:0007669"/>
    <property type="project" value="UniProtKB-SubCell"/>
</dbReference>
<name>A0A097QRZ4_9EURY</name>
<dbReference type="InterPro" id="IPR022791">
    <property type="entry name" value="L-PG_synthase/AglD"/>
</dbReference>
<dbReference type="NCBIfam" id="TIGR00374">
    <property type="entry name" value="flippase-like domain"/>
    <property type="match status" value="1"/>
</dbReference>
<keyword evidence="5 7" id="KW-1133">Transmembrane helix</keyword>
<keyword evidence="4 7" id="KW-0812">Transmembrane</keyword>
<dbReference type="RefSeq" id="WP_050002225.1">
    <property type="nucleotide sequence ID" value="NZ_CP008887.1"/>
</dbReference>
<dbReference type="OrthoDB" id="15513at2157"/>
<feature type="transmembrane region" description="Helical" evidence="7">
    <location>
        <begin position="147"/>
        <end position="171"/>
    </location>
</feature>
<dbReference type="HOGENOM" id="CLU_048072_1_1_2"/>
<evidence type="ECO:0000256" key="5">
    <source>
        <dbReference type="ARBA" id="ARBA00022989"/>
    </source>
</evidence>
<dbReference type="EMBL" id="CP008887">
    <property type="protein sequence ID" value="AIU69247.1"/>
    <property type="molecule type" value="Genomic_DNA"/>
</dbReference>
<proteinExistence type="inferred from homology"/>
<keyword evidence="6 7" id="KW-0472">Membrane</keyword>
<accession>A0A097QRZ4</accession>
<feature type="transmembrane region" description="Helical" evidence="7">
    <location>
        <begin position="314"/>
        <end position="330"/>
    </location>
</feature>
<feature type="transmembrane region" description="Helical" evidence="7">
    <location>
        <begin position="123"/>
        <end position="141"/>
    </location>
</feature>
<evidence type="ECO:0000256" key="2">
    <source>
        <dbReference type="ARBA" id="ARBA00011061"/>
    </source>
</evidence>
<dbReference type="PANTHER" id="PTHR39087:SF2">
    <property type="entry name" value="UPF0104 MEMBRANE PROTEIN MJ1595"/>
    <property type="match status" value="1"/>
</dbReference>
<comment type="similarity">
    <text evidence="2">Belongs to the UPF0104 family.</text>
</comment>
<evidence type="ECO:0000256" key="1">
    <source>
        <dbReference type="ARBA" id="ARBA00004651"/>
    </source>
</evidence>
<reference evidence="8 9" key="1">
    <citation type="journal article" date="2015" name="Int. J. Syst. Evol. Microbiol.">
        <title>Thermococcus eurythermalis sp. nov., a conditional piezophilic hyperthermophilic archaeon with a wide temperature range isolated from an oil-immersed chimney in the Guaymas Basin.</title>
        <authorList>
            <person name="Zhao W."/>
            <person name="Zeng X."/>
            <person name="Xiao X."/>
        </authorList>
    </citation>
    <scope>NUCLEOTIDE SEQUENCE [LARGE SCALE GENOMIC DNA]</scope>
    <source>
        <strain evidence="8 9">A501</strain>
    </source>
</reference>
<protein>
    <submittedName>
        <fullName evidence="8">Membrane protein</fullName>
    </submittedName>
</protein>
<feature type="transmembrane region" description="Helical" evidence="7">
    <location>
        <begin position="39"/>
        <end position="58"/>
    </location>
</feature>
<keyword evidence="3" id="KW-1003">Cell membrane</keyword>
<feature type="transmembrane region" description="Helical" evidence="7">
    <location>
        <begin position="261"/>
        <end position="284"/>
    </location>
</feature>
<keyword evidence="9" id="KW-1185">Reference proteome</keyword>
<sequence length="336" mass="37538">MDWKKAGLMGFGVLIIGLLLWWAGIRDVIELLGRVKPDYFLLAVLMYIIGLLTWGLRWKVLLDAIGVRTGFRKVLLALLSGIFVNNVTPGARGGGEPVRTYFLAKEIQKPYGQVFATVMMDRILDIIPVVVMLALSTAYVYRLGSISLTIILVLLDIAFAGLILFTLGILLSEKKTKGALYWFFRLFERLAPQKAEDYRDRFKKTVEEDVPRFQSDFRFLMRHKGAFLLALAYSTASWLTVVLRTYYVFRAINYPVSLVDVMVVQMVGMVIGMVSVIPGGAGIIESVNSAVYILLGISKEVAVTATLLDRLIYYWVPTAVGALATAHLGTKIKRKV</sequence>
<dbReference type="AlphaFoldDB" id="A0A097QRZ4"/>
<organism evidence="8 9">
    <name type="scientific">Thermococcus eurythermalis</name>
    <dbReference type="NCBI Taxonomy" id="1505907"/>
    <lineage>
        <taxon>Archaea</taxon>
        <taxon>Methanobacteriati</taxon>
        <taxon>Methanobacteriota</taxon>
        <taxon>Thermococci</taxon>
        <taxon>Thermococcales</taxon>
        <taxon>Thermococcaceae</taxon>
        <taxon>Thermococcus</taxon>
    </lineage>
</organism>
<feature type="transmembrane region" description="Helical" evidence="7">
    <location>
        <begin position="226"/>
        <end position="249"/>
    </location>
</feature>
<dbReference type="PANTHER" id="PTHR39087">
    <property type="entry name" value="UPF0104 MEMBRANE PROTEIN MJ1595"/>
    <property type="match status" value="1"/>
</dbReference>
<gene>
    <name evidence="8" type="ORF">TEU_02200</name>
</gene>
<evidence type="ECO:0000256" key="7">
    <source>
        <dbReference type="SAM" id="Phobius"/>
    </source>
</evidence>
<dbReference type="KEGG" id="teu:TEU_02200"/>
<evidence type="ECO:0000313" key="9">
    <source>
        <dbReference type="Proteomes" id="UP000029980"/>
    </source>
</evidence>
<comment type="subcellular location">
    <subcellularLocation>
        <location evidence="1">Cell membrane</location>
        <topology evidence="1">Multi-pass membrane protein</topology>
    </subcellularLocation>
</comment>
<dbReference type="STRING" id="1505907.TEU_02200"/>
<evidence type="ECO:0000256" key="3">
    <source>
        <dbReference type="ARBA" id="ARBA00022475"/>
    </source>
</evidence>
<evidence type="ECO:0000313" key="8">
    <source>
        <dbReference type="EMBL" id="AIU69247.1"/>
    </source>
</evidence>
<feature type="transmembrane region" description="Helical" evidence="7">
    <location>
        <begin position="7"/>
        <end position="24"/>
    </location>
</feature>